<gene>
    <name evidence="1" type="ORF">FJZ47_12795</name>
</gene>
<reference evidence="1" key="1">
    <citation type="submission" date="2019-03" db="EMBL/GenBank/DDBJ databases">
        <title>Lake Tanganyika Metagenome-Assembled Genomes (MAGs).</title>
        <authorList>
            <person name="Tran P."/>
        </authorList>
    </citation>
    <scope>NUCLEOTIDE SEQUENCE</scope>
    <source>
        <strain evidence="1">K_DeepCast_65m_m2_066</strain>
    </source>
</reference>
<dbReference type="AlphaFoldDB" id="A0A937W3W6"/>
<sequence length="150" mass="16952">MQQIRTQPAGPKAFRLYSIARDNYCQQIGERALTVYAALTYYVHPKTLEGAIPLKLLAETVEYPLTTVRRLLYRLWQEGLITITPQWDAFGCVQQPNIYALHPLPLKPLSRPQPRLPRLLPARGRGQSPRLTLLRYPVHARPTSPGGASA</sequence>
<organism evidence="1 2">
    <name type="scientific">Tectimicrobiota bacterium</name>
    <dbReference type="NCBI Taxonomy" id="2528274"/>
    <lineage>
        <taxon>Bacteria</taxon>
        <taxon>Pseudomonadati</taxon>
        <taxon>Nitrospinota/Tectimicrobiota group</taxon>
        <taxon>Candidatus Tectimicrobiota</taxon>
    </lineage>
</organism>
<evidence type="ECO:0000313" key="2">
    <source>
        <dbReference type="Proteomes" id="UP000712673"/>
    </source>
</evidence>
<name>A0A937W3W6_UNCTE</name>
<dbReference type="Proteomes" id="UP000712673">
    <property type="component" value="Unassembled WGS sequence"/>
</dbReference>
<protein>
    <submittedName>
        <fullName evidence="1">Uncharacterized protein</fullName>
    </submittedName>
</protein>
<dbReference type="InterPro" id="IPR036390">
    <property type="entry name" value="WH_DNA-bd_sf"/>
</dbReference>
<accession>A0A937W3W6</accession>
<dbReference type="SUPFAM" id="SSF46785">
    <property type="entry name" value="Winged helix' DNA-binding domain"/>
    <property type="match status" value="1"/>
</dbReference>
<comment type="caution">
    <text evidence="1">The sequence shown here is derived from an EMBL/GenBank/DDBJ whole genome shotgun (WGS) entry which is preliminary data.</text>
</comment>
<evidence type="ECO:0000313" key="1">
    <source>
        <dbReference type="EMBL" id="MBM3224666.1"/>
    </source>
</evidence>
<dbReference type="EMBL" id="VGLS01000379">
    <property type="protein sequence ID" value="MBM3224666.1"/>
    <property type="molecule type" value="Genomic_DNA"/>
</dbReference>
<proteinExistence type="predicted"/>